<dbReference type="InterPro" id="IPR036388">
    <property type="entry name" value="WH-like_DNA-bd_sf"/>
</dbReference>
<reference evidence="5 6" key="1">
    <citation type="submission" date="2021-04" db="EMBL/GenBank/DDBJ databases">
        <authorList>
            <person name="Bliznina A."/>
        </authorList>
    </citation>
    <scope>NUCLEOTIDE SEQUENCE [LARGE SCALE GENOMIC DNA]</scope>
</reference>
<evidence type="ECO:0000256" key="1">
    <source>
        <dbReference type="ARBA" id="ARBA00006019"/>
    </source>
</evidence>
<keyword evidence="6" id="KW-1185">Reference proteome</keyword>
<protein>
    <submittedName>
        <fullName evidence="5">Oidioi.mRNA.OKI2018_I69.chr1.g1742.t1.cds</fullName>
    </submittedName>
</protein>
<organism evidence="5 6">
    <name type="scientific">Oikopleura dioica</name>
    <name type="common">Tunicate</name>
    <dbReference type="NCBI Taxonomy" id="34765"/>
    <lineage>
        <taxon>Eukaryota</taxon>
        <taxon>Metazoa</taxon>
        <taxon>Chordata</taxon>
        <taxon>Tunicata</taxon>
        <taxon>Appendicularia</taxon>
        <taxon>Copelata</taxon>
        <taxon>Oikopleuridae</taxon>
        <taxon>Oikopleura</taxon>
    </lineage>
</organism>
<dbReference type="InterPro" id="IPR045093">
    <property type="entry name" value="Cullin"/>
</dbReference>
<dbReference type="Pfam" id="PF00888">
    <property type="entry name" value="Cullin"/>
    <property type="match status" value="1"/>
</dbReference>
<dbReference type="EMBL" id="OU015566">
    <property type="protein sequence ID" value="CAG5104999.1"/>
    <property type="molecule type" value="Genomic_DNA"/>
</dbReference>
<dbReference type="Pfam" id="PF26557">
    <property type="entry name" value="Cullin_AB"/>
    <property type="match status" value="1"/>
</dbReference>
<proteinExistence type="inferred from homology"/>
<dbReference type="PROSITE" id="PS50069">
    <property type="entry name" value="CULLIN_2"/>
    <property type="match status" value="1"/>
</dbReference>
<dbReference type="SMART" id="SM00182">
    <property type="entry name" value="CULLIN"/>
    <property type="match status" value="1"/>
</dbReference>
<dbReference type="SUPFAM" id="SSF46785">
    <property type="entry name" value="Winged helix' DNA-binding domain"/>
    <property type="match status" value="1"/>
</dbReference>
<dbReference type="PANTHER" id="PTHR11932">
    <property type="entry name" value="CULLIN"/>
    <property type="match status" value="1"/>
</dbReference>
<evidence type="ECO:0000313" key="5">
    <source>
        <dbReference type="EMBL" id="CAG5104999.1"/>
    </source>
</evidence>
<dbReference type="Gene3D" id="1.10.10.10">
    <property type="entry name" value="Winged helix-like DNA-binding domain superfamily/Winged helix DNA-binding domain"/>
    <property type="match status" value="1"/>
</dbReference>
<evidence type="ECO:0000313" key="6">
    <source>
        <dbReference type="Proteomes" id="UP001158576"/>
    </source>
</evidence>
<dbReference type="SUPFAM" id="SSF74788">
    <property type="entry name" value="Cullin repeat-like"/>
    <property type="match status" value="1"/>
</dbReference>
<feature type="domain" description="Cullin family profile" evidence="4">
    <location>
        <begin position="418"/>
        <end position="642"/>
    </location>
</feature>
<evidence type="ECO:0000256" key="3">
    <source>
        <dbReference type="RuleBase" id="RU003829"/>
    </source>
</evidence>
<evidence type="ECO:0000256" key="2">
    <source>
        <dbReference type="PROSITE-ProRule" id="PRU00330"/>
    </source>
</evidence>
<dbReference type="SUPFAM" id="SSF75632">
    <property type="entry name" value="Cullin homology domain"/>
    <property type="match status" value="1"/>
</dbReference>
<dbReference type="InterPro" id="IPR019559">
    <property type="entry name" value="Cullin_neddylation_domain"/>
</dbReference>
<dbReference type="InterPro" id="IPR036317">
    <property type="entry name" value="Cullin_homology_sf"/>
</dbReference>
<dbReference type="InterPro" id="IPR016159">
    <property type="entry name" value="Cullin_repeat-like_dom_sf"/>
</dbReference>
<dbReference type="Gene3D" id="3.30.230.130">
    <property type="entry name" value="Cullin, Chain C, Domain 2"/>
    <property type="match status" value="1"/>
</dbReference>
<sequence>MVSQPSGLQPQEIDFDQEWSEFRKSLDSAFIQRWDRDNYQSQYGRVYRICTANPEPKSEELYSNISNYFEEKSQEKATMLCQYERQQLLEEYTEKWTRYQKATGDINNVCRYLNKNHVHNLNYSSVEAHLVDNRDKYEFALSVAHLAFEKWRKFVIDKMADKLVDACLNLIELMRSGCLIQDVQRGQVHTVVKSFMDVCHHKQRNRMDLYQNAFEKRLLASTSSFYDQEGKRILAQGDVGNYIMRVLDIIKIEDRRAFSLFDRSTVQKQKECLVKSLIYDALDFLLEAGETMVKTENAEQLNQLYRLFQDMEDPLSKLVKMFKQYVEEIGVRKIKKIKNPKEFVEATCNHYDQYKKFVDRVFVNEPEMELQTAYDALESMAVLQPDKQFLESLKDAMRTIVTQTVNYKDPKNENDRSRAPEYLAHYADLILKKKGQEEVVDKIDEIIKCLEFVAEKDIFQTSYSRRLAKRLIYGHSTCIESERMMIGRLKEVCLYEFTSKIKRMYDDIILSQTQMSEYHQKDYASSGLDVKVLGKSAWPTVMYNKAPNSFTIPKELEISVKSYEKYYEEKHKDQRRLTWLYHMSIAELKTNKTPKVQLLTVTTYQTAILLAFNHRENMSVKEMSDHTDLDTKEIHKQVRPLIDNELLIVLGGGDLTEYTTLTINDKFEKKGTKVKLTPNAQKDNSMSDKERANVLQTVQEDRKYWLQAAISRIMKRIRQATYNELLIEVQKEAKGSFMPTTPFMKTTLKSLLEKNFIETSPDSTDDAPIYLYIA</sequence>
<gene>
    <name evidence="5" type="ORF">OKIOD_LOCUS10507</name>
</gene>
<dbReference type="InterPro" id="IPR001373">
    <property type="entry name" value="Cullin_N"/>
</dbReference>
<dbReference type="InterPro" id="IPR016158">
    <property type="entry name" value="Cullin_homology"/>
</dbReference>
<accession>A0ABN7SPD1</accession>
<dbReference type="Pfam" id="PF10557">
    <property type="entry name" value="Cullin_Nedd8"/>
    <property type="match status" value="1"/>
</dbReference>
<dbReference type="InterPro" id="IPR059120">
    <property type="entry name" value="Cullin-like_AB"/>
</dbReference>
<comment type="similarity">
    <text evidence="1 2 3">Belongs to the cullin family.</text>
</comment>
<evidence type="ECO:0000259" key="4">
    <source>
        <dbReference type="PROSITE" id="PS50069"/>
    </source>
</evidence>
<name>A0ABN7SPD1_OIKDI</name>
<dbReference type="Proteomes" id="UP001158576">
    <property type="component" value="Chromosome 1"/>
</dbReference>
<dbReference type="InterPro" id="IPR036390">
    <property type="entry name" value="WH_DNA-bd_sf"/>
</dbReference>
<dbReference type="Gene3D" id="1.20.1310.10">
    <property type="entry name" value="Cullin Repeats"/>
    <property type="match status" value="4"/>
</dbReference>
<dbReference type="SMART" id="SM00884">
    <property type="entry name" value="Cullin_Nedd8"/>
    <property type="match status" value="1"/>
</dbReference>